<feature type="compositionally biased region" description="Acidic residues" evidence="1">
    <location>
        <begin position="387"/>
        <end position="397"/>
    </location>
</feature>
<evidence type="ECO:0008006" key="5">
    <source>
        <dbReference type="Google" id="ProtNLM"/>
    </source>
</evidence>
<feature type="compositionally biased region" description="Low complexity" evidence="1">
    <location>
        <begin position="350"/>
        <end position="364"/>
    </location>
</feature>
<evidence type="ECO:0000256" key="2">
    <source>
        <dbReference type="SAM" id="Phobius"/>
    </source>
</evidence>
<dbReference type="HOGENOM" id="CLU_649201_0_0_1"/>
<gene>
    <name evidence="3" type="ORF">S40285_08294</name>
</gene>
<feature type="compositionally biased region" description="Polar residues" evidence="1">
    <location>
        <begin position="401"/>
        <end position="423"/>
    </location>
</feature>
<name>A0A084Q914_STAC4</name>
<sequence length="423" mass="46762">MSSPRYLQWTYFAGRMLFSHFGFHSSAERLSKILASKCQEIVAADAWDAEPQSDFDALVRSAMVADLRMEIAKDILVMEMHDSKTGKIKGFPYVEIKTGNSRSLGVRIAFEEGRMVDFIVKPRMHILRHDVDPLEFTRIDMSVAGRMLEEEASTTDEKGLSPLFLALVGLAIYEHVFVSTLSLPVSPAITVLTIILPVLAALNATAYLHLWTSANSRVSRKLLAISLQAVQAIVTIVLATLFASDMFPSAARECLLSTSWQKLFSAHDADAIRQIQDSFECCGFYRVRDRPWPFPDHHGANACTETYGRTTPCIGPWSLALQRHAGLELGILLAIGVFQIVGLFLVSGRTRSSSSGYPTSRSPGFLAGIEGQSGRLLPRAVQTEYRDDPEEETIDPESESRVQQQTQSGANRQSSSGNPWSSE</sequence>
<reference evidence="3 4" key="1">
    <citation type="journal article" date="2014" name="BMC Genomics">
        <title>Comparative genome sequencing reveals chemotype-specific gene clusters in the toxigenic black mold Stachybotrys.</title>
        <authorList>
            <person name="Semeiks J."/>
            <person name="Borek D."/>
            <person name="Otwinowski Z."/>
            <person name="Grishin N.V."/>
        </authorList>
    </citation>
    <scope>NUCLEOTIDE SEQUENCE [LARGE SCALE GENOMIC DNA]</scope>
    <source>
        <strain evidence="3 4">IBT 40285</strain>
    </source>
</reference>
<dbReference type="OrthoDB" id="71600at2759"/>
<dbReference type="STRING" id="1283841.A0A084Q914"/>
<keyword evidence="2" id="KW-0812">Transmembrane</keyword>
<keyword evidence="2" id="KW-1133">Transmembrane helix</keyword>
<organism evidence="3 4">
    <name type="scientific">Stachybotrys chlorohalonatus (strain IBT 40285)</name>
    <dbReference type="NCBI Taxonomy" id="1283841"/>
    <lineage>
        <taxon>Eukaryota</taxon>
        <taxon>Fungi</taxon>
        <taxon>Dikarya</taxon>
        <taxon>Ascomycota</taxon>
        <taxon>Pezizomycotina</taxon>
        <taxon>Sordariomycetes</taxon>
        <taxon>Hypocreomycetidae</taxon>
        <taxon>Hypocreales</taxon>
        <taxon>Stachybotryaceae</taxon>
        <taxon>Stachybotrys</taxon>
    </lineage>
</organism>
<dbReference type="Proteomes" id="UP000028524">
    <property type="component" value="Unassembled WGS sequence"/>
</dbReference>
<keyword evidence="2" id="KW-0472">Membrane</keyword>
<feature type="transmembrane region" description="Helical" evidence="2">
    <location>
        <begin position="189"/>
        <end position="210"/>
    </location>
</feature>
<feature type="transmembrane region" description="Helical" evidence="2">
    <location>
        <begin position="222"/>
        <end position="243"/>
    </location>
</feature>
<dbReference type="InParanoid" id="A0A084Q914"/>
<proteinExistence type="predicted"/>
<accession>A0A084Q914</accession>
<dbReference type="EMBL" id="KL660923">
    <property type="protein sequence ID" value="KFA60449.1"/>
    <property type="molecule type" value="Genomic_DNA"/>
</dbReference>
<evidence type="ECO:0000256" key="1">
    <source>
        <dbReference type="SAM" id="MobiDB-lite"/>
    </source>
</evidence>
<feature type="transmembrane region" description="Helical" evidence="2">
    <location>
        <begin position="325"/>
        <end position="346"/>
    </location>
</feature>
<evidence type="ECO:0000313" key="4">
    <source>
        <dbReference type="Proteomes" id="UP000028524"/>
    </source>
</evidence>
<protein>
    <recommendedName>
        <fullName evidence="5">Tetraspanin Tsp3</fullName>
    </recommendedName>
</protein>
<evidence type="ECO:0000313" key="3">
    <source>
        <dbReference type="EMBL" id="KFA60449.1"/>
    </source>
</evidence>
<dbReference type="AlphaFoldDB" id="A0A084Q914"/>
<feature type="region of interest" description="Disordered" evidence="1">
    <location>
        <begin position="350"/>
        <end position="423"/>
    </location>
</feature>
<keyword evidence="4" id="KW-1185">Reference proteome</keyword>
<feature type="transmembrane region" description="Helical" evidence="2">
    <location>
        <begin position="163"/>
        <end position="183"/>
    </location>
</feature>